<evidence type="ECO:0000256" key="3">
    <source>
        <dbReference type="ARBA" id="ARBA00004505"/>
    </source>
</evidence>
<feature type="disulfide bond" evidence="32">
    <location>
        <begin position="385"/>
        <end position="418"/>
    </location>
</feature>
<organism evidence="37">
    <name type="scientific">Human immunodeficiency virus type 1</name>
    <name type="common">HIV-1</name>
    <dbReference type="NCBI Taxonomy" id="11676"/>
    <lineage>
        <taxon>Viruses</taxon>
        <taxon>Riboviria</taxon>
        <taxon>Pararnavirae</taxon>
        <taxon>Artverviricota</taxon>
        <taxon>Revtraviricetes</taxon>
        <taxon>Ortervirales</taxon>
        <taxon>Retroviridae</taxon>
        <taxon>Orthoretrovirinae</taxon>
        <taxon>Lentivirus</taxon>
        <taxon>Lentivirus humimdef1</taxon>
    </lineage>
</organism>
<dbReference type="InterPro" id="IPR000777">
    <property type="entry name" value="HIV1_Gp120"/>
</dbReference>
<dbReference type="InterPro" id="IPR037527">
    <property type="entry name" value="Gp160"/>
</dbReference>
<reference evidence="37" key="1">
    <citation type="journal article" date="2009" name="AIDS Res. Hum. Retroviruses">
        <title>HIV Type 1 Subtype A Envelope Genetic Evolution in a Slow Progressing Individual with Consistent Broadly Neutralizing Antibodies.</title>
        <authorList>
            <person name="Dieltjens T."/>
            <person name="Loots N."/>
            <person name="Vereecken K."/>
            <person name="Grupping K."/>
            <person name="Heyndrickx L."/>
            <person name="Bottieau E."/>
            <person name="Vanham G."/>
            <person name="Davis D."/>
            <person name="Janssens W."/>
        </authorList>
    </citation>
    <scope>NUCLEOTIDE SEQUENCE</scope>
    <source>
        <strain evidence="37">VI1383_27</strain>
    </source>
</reference>
<evidence type="ECO:0000256" key="18">
    <source>
        <dbReference type="ARBA" id="ARBA00022844"/>
    </source>
</evidence>
<feature type="disulfide bond" evidence="32">
    <location>
        <begin position="220"/>
        <end position="249"/>
    </location>
</feature>
<comment type="miscellaneous">
    <text evidence="32">HIV-1 lineages are divided in three main groups, M (for Major), O (for Outlier), and N (for New, or Non-M, Non-O). The vast majority of strains found worldwide belong to the group M. Group O seems to be endemic to and largely confined to Cameroon and neighboring countries in West Central Africa, where these viruses represent a small minority of HIV-1 strains. The group N is represented by a limited number of isolates from Cameroonian persons. The group M is further subdivided in 9 clades or subtypes (A to D, F to H, J and K).</text>
</comment>
<comment type="similarity">
    <text evidence="32">Belongs to the HIV-1 env protein family.</text>
</comment>
<feature type="site" description="Cleavage; by host furin" evidence="32">
    <location>
        <begin position="511"/>
        <end position="512"/>
    </location>
</feature>
<feature type="chain" id="PRO_5023250138" description="Envelope glycoprotein gp160" evidence="32">
    <location>
        <begin position="32"/>
        <end position="863"/>
    </location>
</feature>
<dbReference type="GO" id="GO:0005198">
    <property type="term" value="F:structural molecule activity"/>
    <property type="evidence" value="ECO:0007669"/>
    <property type="project" value="UniProtKB-UniRule"/>
</dbReference>
<feature type="lipid moiety-binding region" description="S-palmitoyl cysteine; by host" evidence="32">
    <location>
        <position position="844"/>
    </location>
</feature>
<comment type="subcellular location">
    <subcellularLocation>
        <location evidence="3">Host cell membrane</location>
        <topology evidence="3">Peripheral membrane protein</topology>
    </subcellularLocation>
    <subcellularLocation>
        <location evidence="1">Host cell membrane</location>
        <topology evidence="1">Single-pass type I membrane protein</topology>
    </subcellularLocation>
    <subcellularLocation>
        <location evidence="2">Host endosome membrane</location>
        <topology evidence="2">Peripheral membrane protein</topology>
    </subcellularLocation>
    <subcellularLocation>
        <location evidence="5">Host endosome membrane</location>
        <topology evidence="5">Single-pass type I membrane protein</topology>
    </subcellularLocation>
    <subcellularLocation>
        <location evidence="6">Virion membrane</location>
        <topology evidence="6">Peripheral membrane protein</topology>
    </subcellularLocation>
    <subcellularLocation>
        <location evidence="4">Virion membrane</location>
        <topology evidence="4">Single-pass type I membrane protein</topology>
    </subcellularLocation>
</comment>
<dbReference type="Gene3D" id="1.10.287.210">
    <property type="match status" value="1"/>
</dbReference>
<dbReference type="FunFam" id="1.20.5.490:FF:000001">
    <property type="entry name" value="Envelope glycoprotein gp160"/>
    <property type="match status" value="1"/>
</dbReference>
<comment type="PTM">
    <text evidence="32">Palmitoylation of the transmembrane protein and of Env polyprotein (prior to its proteolytic cleavage) is essential for their association with host cell membrane lipid rafts. Palmitoylation is therefore required for envelope trafficking to classical lipid rafts, but not for viral replication.</text>
</comment>
<dbReference type="Gene3D" id="1.20.5.490">
    <property type="entry name" value="Single helix bin"/>
    <property type="match status" value="1"/>
</dbReference>
<evidence type="ECO:0000256" key="5">
    <source>
        <dbReference type="ARBA" id="ARBA00004578"/>
    </source>
</evidence>
<evidence type="ECO:0000256" key="10">
    <source>
        <dbReference type="ARBA" id="ARBA00022570"/>
    </source>
</evidence>
<gene>
    <name evidence="32 37" type="primary">env</name>
</gene>
<feature type="transmembrane region" description="Helical" evidence="33">
    <location>
        <begin position="20"/>
        <end position="41"/>
    </location>
</feature>
<dbReference type="GO" id="GO:0055036">
    <property type="term" value="C:virion membrane"/>
    <property type="evidence" value="ECO:0007669"/>
    <property type="project" value="UniProtKB-SubCell"/>
</dbReference>
<feature type="region of interest" description="Disordered" evidence="34">
    <location>
        <begin position="454"/>
        <end position="474"/>
    </location>
</feature>
<keyword evidence="8 32" id="KW-1170">Fusion of virus membrane with host endosomal membrane</keyword>
<comment type="function">
    <text evidence="32">Transmembrane protein gp41: Acts as a class I viral fusion protein. Under the current model, the protein has at least 3 conformational states: pre-fusion native state, pre-hairpin intermediate state, and post-fusion hairpin state. During fusion of viral and target intracellular membranes, the coiled coil regions (heptad repeats) assume a trimer-of-hairpins structure, positioning the fusion peptide in close proximity to the C-terminal region of the ectodomain. The formation of this structure appears to drive apposition and subsequent fusion of viral and target cell membranes. Complete fusion occurs in host cell endosomes and is dynamin-dependent, however some lipid transfer might occur at the plasma membrane. The virus undergoes clathrin-dependent internalization long before endosomal fusion, thus minimizing the surface exposure of conserved viral epitopes during fusion and reducing the efficacy of inhibitors targeting these epitopes. Membranes fusion leads to delivery of the nucleocapsid into the cytoplasm.</text>
</comment>
<dbReference type="FunFam" id="1.10.287.210:FF:000001">
    <property type="entry name" value="Envelope glycoprotein gp160"/>
    <property type="match status" value="1"/>
</dbReference>
<keyword evidence="25 32" id="KW-0472">Membrane</keyword>
<dbReference type="GO" id="GO:0019082">
    <property type="term" value="P:viral protein processing"/>
    <property type="evidence" value="ECO:0007669"/>
    <property type="project" value="UniProtKB-UniRule"/>
</dbReference>
<feature type="short sequence motif" description="YXXL motif; contains endocytosis signal" evidence="32">
    <location>
        <begin position="712"/>
        <end position="715"/>
    </location>
</feature>
<evidence type="ECO:0000256" key="7">
    <source>
        <dbReference type="ARBA" id="ARBA00022506"/>
    </source>
</evidence>
<keyword evidence="17 32" id="KW-1161">Viral attachment to host cell</keyword>
<keyword evidence="27 32" id="KW-1015">Disulfide bond</keyword>
<feature type="region of interest" description="Disordered" evidence="34">
    <location>
        <begin position="716"/>
        <end position="740"/>
    </location>
</feature>
<evidence type="ECO:0000256" key="17">
    <source>
        <dbReference type="ARBA" id="ARBA00022804"/>
    </source>
</evidence>
<keyword evidence="7 32" id="KW-1168">Fusion of virus membrane with host membrane</keyword>
<feature type="disulfide bond" evidence="32">
    <location>
        <begin position="53"/>
        <end position="73"/>
    </location>
</feature>
<keyword evidence="16 32" id="KW-0732">Signal</keyword>
<feature type="domain" description="Retroviral envelope protein GP41-like" evidence="36">
    <location>
        <begin position="530"/>
        <end position="719"/>
    </location>
</feature>
<dbReference type="SUPFAM" id="SSF58069">
    <property type="entry name" value="Virus ectodomain"/>
    <property type="match status" value="1"/>
</dbReference>
<dbReference type="GO" id="GO:0052031">
    <property type="term" value="P:symbiont-mediated perturbation of host defense response"/>
    <property type="evidence" value="ECO:0007669"/>
    <property type="project" value="UniProtKB-UniRule"/>
</dbReference>
<dbReference type="Pfam" id="PF00516">
    <property type="entry name" value="GP120"/>
    <property type="match status" value="1"/>
</dbReference>
<dbReference type="HAMAP" id="MF_04083">
    <property type="entry name" value="HIV_ENV"/>
    <property type="match status" value="1"/>
</dbReference>
<comment type="subcellular location">
    <molecule>Surface protein gp120</molecule>
    <subcellularLocation>
        <location evidence="32">Virion membrane</location>
        <topology evidence="32">Peripheral membrane protein</topology>
    </subcellularLocation>
    <subcellularLocation>
        <location evidence="32">Host cell membrane</location>
        <topology evidence="32">Peripheral membrane protein</topology>
    </subcellularLocation>
    <subcellularLocation>
        <location evidence="32">Host endosome membrane</location>
        <topology evidence="32">Single-pass type I membrane protein</topology>
    </subcellularLocation>
    <text evidence="32">The surface protein is not anchored to the viral envelope, but associates with the extravirion surface through its binding to TM. It is probably concentrated at the site of budding and incorporated into the virions possibly by contacts between the cytoplasmic tail of Env and the N-terminus of Gag.</text>
</comment>
<dbReference type="InterPro" id="IPR000328">
    <property type="entry name" value="GP41-like"/>
</dbReference>
<evidence type="ECO:0000256" key="4">
    <source>
        <dbReference type="ARBA" id="ARBA00004563"/>
    </source>
</evidence>
<comment type="caution">
    <text evidence="32 33">Lacks conserved residue(s) required for the propagation of feature annotation.</text>
</comment>
<evidence type="ECO:0000256" key="20">
    <source>
        <dbReference type="ARBA" id="ARBA00022879"/>
    </source>
</evidence>
<feature type="compositionally biased region" description="Basic and acidic residues" evidence="34">
    <location>
        <begin position="726"/>
        <end position="740"/>
    </location>
</feature>
<feature type="coiled-coil region" evidence="32">
    <location>
        <begin position="633"/>
        <end position="667"/>
    </location>
</feature>
<evidence type="ECO:0000256" key="30">
    <source>
        <dbReference type="ARBA" id="ARBA00023288"/>
    </source>
</evidence>
<feature type="transmembrane region" description="Helical" evidence="33">
    <location>
        <begin position="512"/>
        <end position="535"/>
    </location>
</feature>
<evidence type="ECO:0000256" key="31">
    <source>
        <dbReference type="ARBA" id="ARBA00023296"/>
    </source>
</evidence>
<feature type="disulfide bond" evidence="32">
    <location>
        <begin position="378"/>
        <end position="445"/>
    </location>
</feature>
<evidence type="ECO:0000256" key="1">
    <source>
        <dbReference type="ARBA" id="ARBA00004402"/>
    </source>
</evidence>
<evidence type="ECO:0000256" key="27">
    <source>
        <dbReference type="ARBA" id="ARBA00023157"/>
    </source>
</evidence>
<feature type="lipid moiety-binding region" description="S-palmitoyl cysteine; by host" evidence="32">
    <location>
        <position position="764"/>
    </location>
</feature>
<comment type="domain">
    <text evidence="32">The membrane proximal external region (MPER) present in gp41 is a tryptophan-rich region recognized by the antibodies 2F5, Z13, and 4E10. MPER seems to play a role in fusion.</text>
</comment>
<comment type="domain">
    <text evidence="32 33">The 17 amino acids long immunosuppressive region is present in many retroviral envelope proteins. Synthetic peptides derived from this relatively conserved sequence inhibit immune function in vitro and in vivo.</text>
</comment>
<keyword evidence="20 32" id="KW-0261">Viral envelope protein</keyword>
<evidence type="ECO:0000256" key="2">
    <source>
        <dbReference type="ARBA" id="ARBA00004433"/>
    </source>
</evidence>
<dbReference type="GO" id="GO:0019031">
    <property type="term" value="C:viral envelope"/>
    <property type="evidence" value="ECO:0007669"/>
    <property type="project" value="UniProtKB-KW"/>
</dbReference>
<keyword evidence="29 32" id="KW-0899">Viral immunoevasion</keyword>
<keyword evidence="24 32" id="KW-0175">Coiled coil</keyword>
<protein>
    <recommendedName>
        <fullName evidence="32">Envelope glycoprotein gp160</fullName>
    </recommendedName>
    <alternativeName>
        <fullName evidence="32">Env polyprotein</fullName>
    </alternativeName>
    <component>
        <recommendedName>
            <fullName evidence="32">Surface protein gp120</fullName>
            <shortName evidence="32">SU</shortName>
        </recommendedName>
        <alternativeName>
            <fullName evidence="32">Glycoprotein 120</fullName>
            <shortName evidence="32">gp120</shortName>
        </alternativeName>
    </component>
    <component>
        <recommendedName>
            <fullName evidence="32">Transmembrane protein gp41</fullName>
            <shortName evidence="32">TM</shortName>
        </recommendedName>
        <alternativeName>
            <fullName evidence="32">Glycoprotein 41</fullName>
            <shortName evidence="32">gp41</shortName>
        </alternativeName>
    </component>
</protein>
<evidence type="ECO:0000256" key="26">
    <source>
        <dbReference type="ARBA" id="ARBA00023139"/>
    </source>
</evidence>
<keyword evidence="26 32" id="KW-0564">Palmitate</keyword>
<dbReference type="EMBL" id="FM165646">
    <property type="protein sequence ID" value="CAQ63627.1"/>
    <property type="molecule type" value="Genomic_RNA"/>
</dbReference>
<keyword evidence="12 32" id="KW-1162">Viral penetration into host cytoplasm</keyword>
<keyword evidence="14 32" id="KW-0812">Transmembrane</keyword>
<evidence type="ECO:0000256" key="24">
    <source>
        <dbReference type="ARBA" id="ARBA00023054"/>
    </source>
</evidence>
<evidence type="ECO:0000256" key="33">
    <source>
        <dbReference type="RuleBase" id="RU363095"/>
    </source>
</evidence>
<dbReference type="CDD" id="cd09909">
    <property type="entry name" value="HIV-1-like_HR1-HR2"/>
    <property type="match status" value="1"/>
</dbReference>
<comment type="function">
    <text evidence="32">Envelope glycoprotein gp160: Oligomerizes in the host endoplasmic reticulum into predominantly trimers. In a second time, gp160 transits in the host Golgi, where glycosylation is completed. The precursor is then proteolytically cleaved in the trans-Golgi and thereby activated by cellular furin or furin-like proteases to produce gp120 and gp41.</text>
</comment>
<dbReference type="GO" id="GO:0075512">
    <property type="term" value="P:clathrin-dependent endocytosis of virus by host cell"/>
    <property type="evidence" value="ECO:0007669"/>
    <property type="project" value="UniProtKB-UniRule"/>
</dbReference>
<keyword evidence="22 32" id="KW-1133">Transmembrane helix</keyword>
<evidence type="ECO:0000256" key="32">
    <source>
        <dbReference type="HAMAP-Rule" id="MF_04083"/>
    </source>
</evidence>
<dbReference type="GO" id="GO:0019064">
    <property type="term" value="P:fusion of virus membrane with host plasma membrane"/>
    <property type="evidence" value="ECO:0007669"/>
    <property type="project" value="UniProtKB-UniRule"/>
</dbReference>
<evidence type="ECO:0000256" key="22">
    <source>
        <dbReference type="ARBA" id="ARBA00022989"/>
    </source>
</evidence>
<feature type="region of interest" description="CD4-binding loop" evidence="32">
    <location>
        <begin position="364"/>
        <end position="374"/>
    </location>
</feature>
<evidence type="ECO:0000256" key="11">
    <source>
        <dbReference type="ARBA" id="ARBA00022581"/>
    </source>
</evidence>
<comment type="subunit">
    <text evidence="32">The mature envelope protein (Env) consists of a homotrimer of non-covalently associated gp120-gp41 heterodimers. The resulting complex protrudes from the virus surface as a spike. There seems to be as few as 10 spikes on the average virion. Surface protein gp120 interacts with host CD4, CCR5 and CXCR4. Gp120 also interacts with the C-type lectins CD209/DC-SIGN and CLEC4M/DC-SIGNR (collectively referred to as DC-SIGN(R)). Gp120 and gp41 interact with GalCer. Gp120 interacts with host ITGA4/ITGB7 complex; on CD4+ T-cells, this interaction results in rapid activation of integrin ITGAL/LFA-1, which facilitates efficient cell-to-cell spreading of HIV-1. Gp120 interacts with cell-associated heparan sulfate; this interaction increases virus infectivity on permissive cells and may be involved in infection of CD4- cells.</text>
</comment>
<keyword evidence="18 32" id="KW-0946">Virion</keyword>
<evidence type="ECO:0000256" key="13">
    <source>
        <dbReference type="ARBA" id="ARBA00022685"/>
    </source>
</evidence>
<feature type="transmembrane region" description="Helical" evidence="33">
    <location>
        <begin position="678"/>
        <end position="705"/>
    </location>
</feature>
<evidence type="ECO:0000256" key="29">
    <source>
        <dbReference type="ARBA" id="ARBA00023280"/>
    </source>
</evidence>
<keyword evidence="13 32" id="KW-0165">Cleavage on pair of basic residues</keyword>
<accession>B6EFG4</accession>
<feature type="region of interest" description="V5" evidence="32">
    <location>
        <begin position="461"/>
        <end position="471"/>
    </location>
</feature>
<feature type="region of interest" description="Fusion peptide" evidence="32">
    <location>
        <begin position="512"/>
        <end position="532"/>
    </location>
</feature>
<keyword evidence="28 32" id="KW-0325">Glycoprotein</keyword>
<evidence type="ECO:0000256" key="12">
    <source>
        <dbReference type="ARBA" id="ARBA00022595"/>
    </source>
</evidence>
<comment type="PTM">
    <text evidence="32">Highly glycosylated by host. The high number of glycan on the protein is reffered to as 'glycan shield' because it contributes to hide protein sequence from adaptive immune system.</text>
</comment>
<evidence type="ECO:0000256" key="9">
    <source>
        <dbReference type="ARBA" id="ARBA00022511"/>
    </source>
</evidence>
<evidence type="ECO:0000256" key="34">
    <source>
        <dbReference type="SAM" id="MobiDB-lite"/>
    </source>
</evidence>
<feature type="region of interest" description="MPER; binding to GalCer" evidence="32">
    <location>
        <begin position="662"/>
        <end position="683"/>
    </location>
</feature>
<feature type="short sequence motif" description="Di-leucine internalization motif" evidence="32">
    <location>
        <begin position="862"/>
        <end position="863"/>
    </location>
</feature>
<feature type="domain" description="Human immunodeficiency virus 1 envelope glycoprotein Gp120" evidence="35">
    <location>
        <begin position="136"/>
        <end position="511"/>
    </location>
</feature>
<keyword evidence="15 32" id="KW-0053">Apoptosis</keyword>
<evidence type="ECO:0000256" key="15">
    <source>
        <dbReference type="ARBA" id="ARBA00022703"/>
    </source>
</evidence>
<evidence type="ECO:0000259" key="35">
    <source>
        <dbReference type="Pfam" id="PF00516"/>
    </source>
</evidence>
<evidence type="ECO:0000256" key="16">
    <source>
        <dbReference type="ARBA" id="ARBA00022729"/>
    </source>
</evidence>
<name>B6EFG4_HV1</name>
<evidence type="ECO:0000259" key="36">
    <source>
        <dbReference type="Pfam" id="PF00517"/>
    </source>
</evidence>
<comment type="domain">
    <text evidence="32">The YXXL motif is involved in determining the exact site of viral release at the surface of infected mononuclear cells and promotes endocytosis. YXXL and di-leucine endocytosis motifs interact directly or indirectly with the clathrin adapter complexes, opperate independently, and their activities are not additive.</text>
</comment>
<dbReference type="GO" id="GO:1903908">
    <property type="term" value="P:positive regulation of plasma membrane raft polarization"/>
    <property type="evidence" value="ECO:0007669"/>
    <property type="project" value="UniProtKB-UniRule"/>
</dbReference>
<dbReference type="GO" id="GO:0039654">
    <property type="term" value="P:fusion of virus membrane with host endosome membrane"/>
    <property type="evidence" value="ECO:0007669"/>
    <property type="project" value="UniProtKB-UniRule"/>
</dbReference>
<feature type="topological domain" description="Cytoplasmic" evidence="32">
    <location>
        <begin position="706"/>
        <end position="863"/>
    </location>
</feature>
<evidence type="ECO:0000313" key="37">
    <source>
        <dbReference type="EMBL" id="CAQ63627.1"/>
    </source>
</evidence>
<dbReference type="GO" id="GO:0019062">
    <property type="term" value="P:virion attachment to host cell"/>
    <property type="evidence" value="ECO:0007669"/>
    <property type="project" value="UniProtKB-UniRule"/>
</dbReference>
<dbReference type="GO" id="GO:0020002">
    <property type="term" value="C:host cell plasma membrane"/>
    <property type="evidence" value="ECO:0007669"/>
    <property type="project" value="UniProtKB-SubCell"/>
</dbReference>
<proteinExistence type="inferred from homology"/>
<dbReference type="InterPro" id="IPR036377">
    <property type="entry name" value="Gp120_core_sf"/>
</dbReference>
<organismHost>
    <name type="scientific">Homo sapiens</name>
    <name type="common">Human</name>
    <dbReference type="NCBI Taxonomy" id="9606"/>
</organismHost>
<evidence type="ECO:0000256" key="23">
    <source>
        <dbReference type="ARBA" id="ARBA00023046"/>
    </source>
</evidence>
<dbReference type="Gene3D" id="2.170.40.20">
    <property type="entry name" value="Human immunodeficiency virus 1, Gp160, envelope glycoprotein"/>
    <property type="match status" value="2"/>
</dbReference>
<evidence type="ECO:0000256" key="28">
    <source>
        <dbReference type="ARBA" id="ARBA00023180"/>
    </source>
</evidence>
<keyword evidence="10 32" id="KW-1165">Clathrin-mediated endocytosis of virus by host</keyword>
<evidence type="ECO:0000256" key="25">
    <source>
        <dbReference type="ARBA" id="ARBA00023136"/>
    </source>
</evidence>
<comment type="function">
    <text evidence="32">Surface protein gp120: Attaches the virus to the host lymphoid cell by binding to the primary receptor CD4. This interaction induces a structural rearrangement creating a high affinity binding site for a chemokine coreceptor like CXCR4 and/or CCR5. Acts as a ligand for CD209/DC-SIGN and CLEC4M/DC-SIGNR, which are respectively found on dendritic cells (DCs), and on endothelial cells of liver sinusoids and lymph node sinuses. These interactions allow capture of viral particles at mucosal surfaces by these cells and subsequent transmission to permissive cells. HIV subverts the migration properties of dendritic cells to gain access to CD4+ T-cells in lymph nodes. Virus transmission to permissive T-cells occurs either in trans (without DCs infection, through viral capture and transmission), or in cis (following DCs productive infection, through the usual CD4-gp120 interaction), thereby inducing a robust infection. In trans infection, bound virions remain infectious over days and it is proposed that they are not degraded, but protected in non-lysosomal acidic organelles within the DCs close to the cell membrane thus contributing to the viral infectious potential during DCs' migration from the periphery to the lymphoid tissues. On arrival at lymphoid tissues, intact virions recycle back to DCs' cell surface allowing virus transmission to CD4+ T-cells.</text>
</comment>
<keyword evidence="9 32" id="KW-1032">Host cell membrane</keyword>
<sequence length="863" mass="97399">MRVMGTQMNCQSLWRWGTMILGMIIICSATTNLWVTVYYGVPVWKDAETTLFCASDAKAYDTEVHNIWATHACVPTDPNPQEIFLENVTEKFNMWKNNMVEQMHADIISLWDQSLKPCVKLTPLCVTLECHNYNSTNNTYTNETVAMQGEIKNCSFNVTTELRDRKQKVYSLFYRLDIVQISEDNSNNSSSKYRLINCNTSAITQACPKVSFEPIPIHYCAPAGSAILKCNDIGFNGTGPCKNVSTVQCTHGIRPVVSTQLLLNGSLAEKEVRIRSENITNNAKTIIVQLDQPVNITCIRPNNNTRKSVHIGPGQAFYATGGIIGKIREAHCNVSRAKWNDTLQKVAIQLRKHFGNKKIIFAKSSGGDLEITTHSFNCGGEFFYCNTSGLFNSSWENDTVSTQESNSTESNDTITLPCKIKQIINMWQRTGQAIYAPPIPGVIQCQSNITGLLLTRDGGPNNTTNETFRPGGGNMRDNWRSELYKYKVVKIEPLGVAPTKAQRRVVEREKRAVGLGALFIGFLGAAGSTMGAASVTLTVQARQLLSGIVQQQNNLLRAIEAQQHLLKLTVWGIKQLQARVLAVERYLHDQQLLGIWGCSGKLICTTNVPWNTSWSNKPLDDIWNNMTWLQWDKEISNYTQTIYNLLEKSQNQQEKNEQELLALDKWANLWNWFDITNWLWYIKIFIIIVGGLIGLRIVFAVLSIINRVRQGYSPLSFQTHTPNPRGLDRPGRIEEEGGEQGRDRSIRLVNGFLALAWDDLRSLCLFSYHRLRDFILIAARTVELLGHSSLKGLRLGWEGLRYLGNVLLYWARELKISATNLLDTIAIVVAGWTDRAIEIVQNICRAILNIPRRIRQGFERALL</sequence>
<dbReference type="FunFam" id="2.170.40.20:FF:000002">
    <property type="entry name" value="Envelope glycoprotein gp160"/>
    <property type="match status" value="1"/>
</dbReference>
<dbReference type="Pfam" id="PF00517">
    <property type="entry name" value="GP41"/>
    <property type="match status" value="1"/>
</dbReference>
<evidence type="ECO:0000256" key="14">
    <source>
        <dbReference type="ARBA" id="ARBA00022692"/>
    </source>
</evidence>
<comment type="subcellular location">
    <molecule>Transmembrane protein gp41</molecule>
    <subcellularLocation>
        <location evidence="32">Virion membrane</location>
        <topology evidence="32">Single-pass type I membrane protein</topology>
    </subcellularLocation>
    <subcellularLocation>
        <location evidence="32">Host cell membrane</location>
        <topology evidence="32">Single-pass type I membrane protein</topology>
    </subcellularLocation>
    <subcellularLocation>
        <location evidence="32">Host endosome membrane</location>
        <topology evidence="32">Single-pass type I membrane protein</topology>
    </subcellularLocation>
    <text evidence="32">It is probably concentrated at the site of budding and incorporated into the virions possibly by contacts between the cytoplasmic tail of Env and the N-terminus of Gag.</text>
</comment>
<keyword evidence="30 32" id="KW-0449">Lipoprotein</keyword>
<dbReference type="FunFam" id="2.170.40.20:FF:000003">
    <property type="entry name" value="Envelope glycoprotein gp160"/>
    <property type="match status" value="1"/>
</dbReference>
<dbReference type="GO" id="GO:1903911">
    <property type="term" value="P:positive regulation of receptor clustering"/>
    <property type="evidence" value="ECO:0007669"/>
    <property type="project" value="UniProtKB-UniRule"/>
</dbReference>
<feature type="disulfide bond" evidence="32">
    <location>
        <begin position="598"/>
        <end position="604"/>
    </location>
</feature>
<keyword evidence="31 32" id="KW-1160">Virus entry into host cell</keyword>
<feature type="region of interest" description="Immunosuppression" evidence="32">
    <location>
        <begin position="574"/>
        <end position="592"/>
    </location>
</feature>
<dbReference type="GO" id="GO:0044175">
    <property type="term" value="C:host cell endosome membrane"/>
    <property type="evidence" value="ECO:0007669"/>
    <property type="project" value="UniProtKB-SubCell"/>
</dbReference>
<keyword evidence="23 32" id="KW-1039">Host endosome</keyword>
<keyword evidence="21 32" id="KW-1164">Virus endocytosis by host</keyword>
<comment type="domain">
    <text evidence="32">The CD4-binding region is targeted by the antibody b12.</text>
</comment>
<evidence type="ECO:0000256" key="6">
    <source>
        <dbReference type="ARBA" id="ARBA00004650"/>
    </source>
</evidence>
<feature type="region of interest" description="V4" evidence="32">
    <location>
        <begin position="385"/>
        <end position="418"/>
    </location>
</feature>
<comment type="miscellaneous">
    <text evidence="32">Inhibitors targeting HIV-1 viral envelope proteins are used as antiretroviral drugs. Attachment of virions to the cell surface via non-specific interactions and CD4 binding can be blocked by inhibitors that include cyanovirin-N, cyclotriazadisulfonamide analogs, PRO 2000, TNX 355 and PRO 542. In addition, BMS 806 can block CD4-induced conformational changes. Env interactions with the coreceptor molecules can be targeted by CCR5 antagonists including SCH-D, maraviroc (UK 427857) and aplaviroc (GW 873140), and the CXCR4 antagonist AMD 070. Fusion of viral and cellular membranes can be inhibited by peptides such as enfuvirtide and tifuvirtide (T 1249). Resistance to inhibitors associated with mutations in Env are observed. Most of the time, single mutations confer only a modest reduction in drug susceptibility. Combination of several mutations is usually required to develop a high-level drug resistance.</text>
</comment>
<evidence type="ECO:0000256" key="21">
    <source>
        <dbReference type="ARBA" id="ARBA00022890"/>
    </source>
</evidence>
<comment type="domain">
    <text evidence="32">Some of the most genetically diverse regions of the viral genome are present in Env. They are called variable regions 1 through 5 (V1 through V5). Coreceptor usage of gp120 is determined mainly by the primary structure of the third variable region (V3) in the outer domain of gp120. The sequence of V3 determines which coreceptor, CCR5 and/or CXCR4 (corresponding to R5/macrophage, X4/T cell and R5X4/T cell and macrophage tropism), is used to trigger the fusion potential of the Env complex, and hence which cells the virus can infect. Binding to CCR5 involves a region adjacent in addition to V3.</text>
</comment>
<feature type="chain" id="PRO_5023250139" description="Transmembrane protein gp41" evidence="32">
    <location>
        <begin position="512"/>
        <end position="863"/>
    </location>
</feature>
<dbReference type="SUPFAM" id="SSF56502">
    <property type="entry name" value="gp120 core"/>
    <property type="match status" value="2"/>
</dbReference>
<keyword evidence="19 32" id="KW-1043">Host membrane</keyword>
<evidence type="ECO:0000256" key="8">
    <source>
        <dbReference type="ARBA" id="ARBA00022510"/>
    </source>
</evidence>
<comment type="PTM">
    <text evidence="32">Specific enzymatic cleavages in vivo yield mature proteins. Envelope glycoproteins are synthesized as a inactive precursor that is heavily N-glycosylated and processed likely by host cell furin in the Golgi to yield the mature SU and TM proteins. The cleavage site between SU and TM requires the minimal sequence [KR]-X-[KR]-R. About 2 of the 9 disulfide bonds of gp41 are reduced by P4HB/PDI, following binding to CD4 receptor.</text>
</comment>
<evidence type="ECO:0000256" key="19">
    <source>
        <dbReference type="ARBA" id="ARBA00022870"/>
    </source>
</evidence>
<dbReference type="GO" id="GO:0016020">
    <property type="term" value="C:membrane"/>
    <property type="evidence" value="ECO:0007669"/>
    <property type="project" value="UniProtKB-UniRule"/>
</dbReference>
<keyword evidence="11 32" id="KW-0945">Host-virus interaction</keyword>
<feature type="disulfide bond" evidence="32">
    <location>
        <begin position="230"/>
        <end position="241"/>
    </location>
</feature>